<gene>
    <name evidence="3" type="ORF">A2672_00365</name>
</gene>
<proteinExistence type="predicted"/>
<dbReference type="Proteomes" id="UP000178065">
    <property type="component" value="Unassembled WGS sequence"/>
</dbReference>
<dbReference type="STRING" id="1802448.A2672_00365"/>
<feature type="domain" description="Transglutaminase-like" evidence="2">
    <location>
        <begin position="430"/>
        <end position="500"/>
    </location>
</feature>
<dbReference type="Gene3D" id="3.10.620.30">
    <property type="match status" value="1"/>
</dbReference>
<organism evidence="3 4">
    <name type="scientific">Candidatus Wildermuthbacteria bacterium RIFCSPHIGHO2_01_FULL_49_22b</name>
    <dbReference type="NCBI Taxonomy" id="1802448"/>
    <lineage>
        <taxon>Bacteria</taxon>
        <taxon>Candidatus Wildermuthiibacteriota</taxon>
    </lineage>
</organism>
<sequence>MKEDKPAGEIEQQRLAEHVLGWTIVYSNDTNAPRLKIDHNKNIVEVSTLRAPDRKEMYRLGALAAAREVATIEAFRGSDPKEVTQMFADNPPFVNELLRLTGARVLRERDPDAAERIALESPNTGSLVAEFKAACAEFVATGAFPKMTEPVQVALETLPTSPKSGEHLLTAFTNGNVALSRKRDYFNRFFAPALERLREIDANLRATDSENFQPSTDDSPEGPEILEEDIEQRVEPFIGGYFREKVLDGVDWDAMRVVSSGANSERLQAPDEERDPATVANQHIFSGRNGARSTEEELTIPLRADSLVLPETLSKGFAIRQTSNGVHTIEWAGEGAPPNDYKFSFARVDAPTAWQFAPPTEGEQGIPDAVVATLKEETRAFLEELRVARVTDEARARQVALRVQKNIEYVNDSAVGIALSAAGDQYFAELEKRKKGDCDVANFYALAQLRTLAIPCRMVTGYHISRDKRFAFAALAGTKHAWLEWWDESKGLWERIDATPPKPPGKNEEEKDEDKKSGTGGTEMTIGNGDNESIPDQGESDDDPWGVPFGDEEIARLGERLEEITTSDSGESGGSAERIKQIFEDLYGVPRDKWDAVRKFAEAVSRERISREATIDKSADSTVALEWKRILDLLLVAYRLPTRVQRVMGRESAGGVLTDPVSAGTDVLLGTDDPYGYEKTNKRERVEKLPVRFSNDFLLDVTASMQATSNDGKSLLELERQFVVSSLYEGYKLNENIKQHAVTLRKTPVITNHVLSIHGGDTWREILETGPMSLKRLASVYDIFSKPVAGAGAMAEAVEAYAKTLESDLATVTALEDGEMVKTLTIITDGNLWCSACGEESCSYELHGASLARVEKALKIVRKRGVIVNVIGFTEQSRPVAKLFAVGGDPVAAVVVEDLAGALVAHQTQVIRAMKPAIVAAHKRGNI</sequence>
<comment type="caution">
    <text evidence="3">The sequence shown here is derived from an EMBL/GenBank/DDBJ whole genome shotgun (WGS) entry which is preliminary data.</text>
</comment>
<evidence type="ECO:0000259" key="2">
    <source>
        <dbReference type="SMART" id="SM00460"/>
    </source>
</evidence>
<dbReference type="Pfam" id="PF01841">
    <property type="entry name" value="Transglut_core"/>
    <property type="match status" value="1"/>
</dbReference>
<protein>
    <recommendedName>
        <fullName evidence="2">Transglutaminase-like domain-containing protein</fullName>
    </recommendedName>
</protein>
<dbReference type="InterPro" id="IPR038765">
    <property type="entry name" value="Papain-like_cys_pep_sf"/>
</dbReference>
<evidence type="ECO:0000313" key="4">
    <source>
        <dbReference type="Proteomes" id="UP000178065"/>
    </source>
</evidence>
<dbReference type="SMART" id="SM00460">
    <property type="entry name" value="TGc"/>
    <property type="match status" value="1"/>
</dbReference>
<reference evidence="3 4" key="1">
    <citation type="journal article" date="2016" name="Nat. Commun.">
        <title>Thousands of microbial genomes shed light on interconnected biogeochemical processes in an aquifer system.</title>
        <authorList>
            <person name="Anantharaman K."/>
            <person name="Brown C.T."/>
            <person name="Hug L.A."/>
            <person name="Sharon I."/>
            <person name="Castelle C.J."/>
            <person name="Probst A.J."/>
            <person name="Thomas B.C."/>
            <person name="Singh A."/>
            <person name="Wilkins M.J."/>
            <person name="Karaoz U."/>
            <person name="Brodie E.L."/>
            <person name="Williams K.H."/>
            <person name="Hubbard S.S."/>
            <person name="Banfield J.F."/>
        </authorList>
    </citation>
    <scope>NUCLEOTIDE SEQUENCE [LARGE SCALE GENOMIC DNA]</scope>
</reference>
<dbReference type="SUPFAM" id="SSF53300">
    <property type="entry name" value="vWA-like"/>
    <property type="match status" value="1"/>
</dbReference>
<dbReference type="AlphaFoldDB" id="A0A1G2QYR5"/>
<dbReference type="InterPro" id="IPR036465">
    <property type="entry name" value="vWFA_dom_sf"/>
</dbReference>
<evidence type="ECO:0000313" key="3">
    <source>
        <dbReference type="EMBL" id="OHA65132.1"/>
    </source>
</evidence>
<dbReference type="EMBL" id="MHTT01000019">
    <property type="protein sequence ID" value="OHA65132.1"/>
    <property type="molecule type" value="Genomic_DNA"/>
</dbReference>
<evidence type="ECO:0000256" key="1">
    <source>
        <dbReference type="SAM" id="MobiDB-lite"/>
    </source>
</evidence>
<dbReference type="InterPro" id="IPR002931">
    <property type="entry name" value="Transglutaminase-like"/>
</dbReference>
<feature type="region of interest" description="Disordered" evidence="1">
    <location>
        <begin position="496"/>
        <end position="549"/>
    </location>
</feature>
<name>A0A1G2QYR5_9BACT</name>
<accession>A0A1G2QYR5</accession>
<feature type="compositionally biased region" description="Basic and acidic residues" evidence="1">
    <location>
        <begin position="505"/>
        <end position="517"/>
    </location>
</feature>
<dbReference type="SUPFAM" id="SSF54001">
    <property type="entry name" value="Cysteine proteinases"/>
    <property type="match status" value="1"/>
</dbReference>